<dbReference type="EMBL" id="CAXAMN010004514">
    <property type="protein sequence ID" value="CAK9009750.1"/>
    <property type="molecule type" value="Genomic_DNA"/>
</dbReference>
<dbReference type="Pfam" id="PF13240">
    <property type="entry name" value="Zn_Ribbon_1"/>
    <property type="match status" value="1"/>
</dbReference>
<feature type="compositionally biased region" description="Low complexity" evidence="1">
    <location>
        <begin position="61"/>
        <end position="77"/>
    </location>
</feature>
<gene>
    <name evidence="3" type="ORF">CCMP2556_LOCUS9795</name>
</gene>
<proteinExistence type="predicted"/>
<protein>
    <recommendedName>
        <fullName evidence="2">Zinc-ribbon domain-containing protein</fullName>
    </recommendedName>
</protein>
<feature type="domain" description="Zinc-ribbon" evidence="2">
    <location>
        <begin position="34"/>
        <end position="54"/>
    </location>
</feature>
<keyword evidence="4" id="KW-1185">Reference proteome</keyword>
<evidence type="ECO:0000313" key="4">
    <source>
        <dbReference type="Proteomes" id="UP001642484"/>
    </source>
</evidence>
<evidence type="ECO:0000259" key="2">
    <source>
        <dbReference type="Pfam" id="PF13240"/>
    </source>
</evidence>
<sequence length="157" mass="16814">MSSGQRLDWVTITRLLLGPDMALGLEASQATKACGSCGSHLAPDANFCRKCGRPREDQGEACRSSARRGGSSSSGAEQSRRRAASVPQKRHSLPNAPSDSEDEVTLEPESLKPVGALKTMSPYNAMSLDSRAVTFLSRAEEAFFEERSASLNCLGYS</sequence>
<reference evidence="3 4" key="1">
    <citation type="submission" date="2024-02" db="EMBL/GenBank/DDBJ databases">
        <authorList>
            <person name="Chen Y."/>
            <person name="Shah S."/>
            <person name="Dougan E. K."/>
            <person name="Thang M."/>
            <person name="Chan C."/>
        </authorList>
    </citation>
    <scope>NUCLEOTIDE SEQUENCE [LARGE SCALE GENOMIC DNA]</scope>
</reference>
<evidence type="ECO:0000256" key="1">
    <source>
        <dbReference type="SAM" id="MobiDB-lite"/>
    </source>
</evidence>
<dbReference type="Gene3D" id="4.10.1060.50">
    <property type="match status" value="1"/>
</dbReference>
<feature type="region of interest" description="Disordered" evidence="1">
    <location>
        <begin position="50"/>
        <end position="111"/>
    </location>
</feature>
<comment type="caution">
    <text evidence="3">The sequence shown here is derived from an EMBL/GenBank/DDBJ whole genome shotgun (WGS) entry which is preliminary data.</text>
</comment>
<dbReference type="InterPro" id="IPR026870">
    <property type="entry name" value="Zinc_ribbon_dom"/>
</dbReference>
<accession>A0ABP0J5S4</accession>
<dbReference type="InterPro" id="IPR038587">
    <property type="entry name" value="Ribosomal_eL40_sf"/>
</dbReference>
<organism evidence="3 4">
    <name type="scientific">Durusdinium trenchii</name>
    <dbReference type="NCBI Taxonomy" id="1381693"/>
    <lineage>
        <taxon>Eukaryota</taxon>
        <taxon>Sar</taxon>
        <taxon>Alveolata</taxon>
        <taxon>Dinophyceae</taxon>
        <taxon>Suessiales</taxon>
        <taxon>Symbiodiniaceae</taxon>
        <taxon>Durusdinium</taxon>
    </lineage>
</organism>
<name>A0ABP0J5S4_9DINO</name>
<dbReference type="Proteomes" id="UP001642484">
    <property type="component" value="Unassembled WGS sequence"/>
</dbReference>
<evidence type="ECO:0000313" key="3">
    <source>
        <dbReference type="EMBL" id="CAK9009750.1"/>
    </source>
</evidence>